<protein>
    <submittedName>
        <fullName evidence="2">Transposase</fullName>
    </submittedName>
</protein>
<sequence length="50" mass="5937">MVDAIERILNSTQSYRMCFDGDHVNKDIFLFPSLRKVCRLKTISDRQIFD</sequence>
<proteinExistence type="predicted"/>
<evidence type="ECO:0000313" key="2">
    <source>
        <dbReference type="WBParaSite" id="Hba_00701"/>
    </source>
</evidence>
<organism evidence="1 2">
    <name type="scientific">Heterorhabditis bacteriophora</name>
    <name type="common">Entomopathogenic nematode worm</name>
    <dbReference type="NCBI Taxonomy" id="37862"/>
    <lineage>
        <taxon>Eukaryota</taxon>
        <taxon>Metazoa</taxon>
        <taxon>Ecdysozoa</taxon>
        <taxon>Nematoda</taxon>
        <taxon>Chromadorea</taxon>
        <taxon>Rhabditida</taxon>
        <taxon>Rhabditina</taxon>
        <taxon>Rhabditomorpha</taxon>
        <taxon>Strongyloidea</taxon>
        <taxon>Heterorhabditidae</taxon>
        <taxon>Heterorhabditis</taxon>
    </lineage>
</organism>
<reference evidence="2" key="1">
    <citation type="submission" date="2016-11" db="UniProtKB">
        <authorList>
            <consortium name="WormBaseParasite"/>
        </authorList>
    </citation>
    <scope>IDENTIFICATION</scope>
</reference>
<accession>A0A1I7W7T5</accession>
<dbReference type="Proteomes" id="UP000095283">
    <property type="component" value="Unplaced"/>
</dbReference>
<keyword evidence="1" id="KW-1185">Reference proteome</keyword>
<dbReference type="AlphaFoldDB" id="A0A1I7W7T5"/>
<dbReference type="WBParaSite" id="Hba_00701">
    <property type="protein sequence ID" value="Hba_00701"/>
    <property type="gene ID" value="Hba_00701"/>
</dbReference>
<name>A0A1I7W7T5_HETBA</name>
<evidence type="ECO:0000313" key="1">
    <source>
        <dbReference type="Proteomes" id="UP000095283"/>
    </source>
</evidence>